<evidence type="ECO:0000256" key="1">
    <source>
        <dbReference type="SAM" id="MobiDB-lite"/>
    </source>
</evidence>
<sequence length="300" mass="35160">MSSEFLDYTKNKRKENLDFLSQFMKNHQINVETIVSPQQSIVTSQMTDQVIKIVNSKQTLQSQQSPTSITPLQSPKLVDTTPIIQEIDSILEKIQMKTQNPQKQTPEKKSSPIKIEQHKEQDIIQQIKMKIPQNQSKKQKEEIQIKDVKLETQISEENIILPIKEPSPKKEQSIKDEVKRIRDTFKPPKSQKIEKPIEILNEEPKLELITTSQFPQFINEDSSMEYVTPIKKMEVYSQLSYSQSNSILQSELKETANKPEINLLKDPVIEELIQEELVLMQRLHFLQQQLQFEQRQHEFI</sequence>
<dbReference type="EMBL" id="CAJJDN010000089">
    <property type="protein sequence ID" value="CAD8107612.1"/>
    <property type="molecule type" value="Genomic_DNA"/>
</dbReference>
<proteinExistence type="predicted"/>
<evidence type="ECO:0000313" key="2">
    <source>
        <dbReference type="EMBL" id="CAD8107612.1"/>
    </source>
</evidence>
<keyword evidence="3" id="KW-1185">Reference proteome</keyword>
<dbReference type="Proteomes" id="UP000692954">
    <property type="component" value="Unassembled WGS sequence"/>
</dbReference>
<comment type="caution">
    <text evidence="2">The sequence shown here is derived from an EMBL/GenBank/DDBJ whole genome shotgun (WGS) entry which is preliminary data.</text>
</comment>
<dbReference type="OrthoDB" id="307338at2759"/>
<protein>
    <submittedName>
        <fullName evidence="2">Uncharacterized protein</fullName>
    </submittedName>
</protein>
<name>A0A8S1PX38_9CILI</name>
<feature type="compositionally biased region" description="Basic and acidic residues" evidence="1">
    <location>
        <begin position="105"/>
        <end position="117"/>
    </location>
</feature>
<reference evidence="2" key="1">
    <citation type="submission" date="2021-01" db="EMBL/GenBank/DDBJ databases">
        <authorList>
            <consortium name="Genoscope - CEA"/>
            <person name="William W."/>
        </authorList>
    </citation>
    <scope>NUCLEOTIDE SEQUENCE</scope>
</reference>
<gene>
    <name evidence="2" type="ORF">PSON_ATCC_30995.1.T0890102</name>
</gene>
<organism evidence="2 3">
    <name type="scientific">Paramecium sonneborni</name>
    <dbReference type="NCBI Taxonomy" id="65129"/>
    <lineage>
        <taxon>Eukaryota</taxon>
        <taxon>Sar</taxon>
        <taxon>Alveolata</taxon>
        <taxon>Ciliophora</taxon>
        <taxon>Intramacronucleata</taxon>
        <taxon>Oligohymenophorea</taxon>
        <taxon>Peniculida</taxon>
        <taxon>Parameciidae</taxon>
        <taxon>Paramecium</taxon>
    </lineage>
</organism>
<evidence type="ECO:0000313" key="3">
    <source>
        <dbReference type="Proteomes" id="UP000692954"/>
    </source>
</evidence>
<accession>A0A8S1PX38</accession>
<feature type="region of interest" description="Disordered" evidence="1">
    <location>
        <begin position="96"/>
        <end position="117"/>
    </location>
</feature>
<dbReference type="AlphaFoldDB" id="A0A8S1PX38"/>